<keyword evidence="2" id="KW-1185">Reference proteome</keyword>
<dbReference type="Proteomes" id="UP000650081">
    <property type="component" value="Unassembled WGS sequence"/>
</dbReference>
<dbReference type="InterPro" id="IPR013783">
    <property type="entry name" value="Ig-like_fold"/>
</dbReference>
<dbReference type="AlphaFoldDB" id="A0A923PSJ8"/>
<dbReference type="EMBL" id="JACSIT010000143">
    <property type="protein sequence ID" value="MBC6996007.1"/>
    <property type="molecule type" value="Genomic_DNA"/>
</dbReference>
<evidence type="ECO:0000313" key="1">
    <source>
        <dbReference type="EMBL" id="MBC6996007.1"/>
    </source>
</evidence>
<dbReference type="PANTHER" id="PTHR37833">
    <property type="entry name" value="LIPOPROTEIN-RELATED"/>
    <property type="match status" value="1"/>
</dbReference>
<gene>
    <name evidence="1" type="ORF">H9S92_17695</name>
</gene>
<proteinExistence type="predicted"/>
<accession>A0A923PSJ8</accession>
<sequence>MLSIATLLLSFLLPAPPPDAPVEWISPLTVDVGDILRGEDHTHTYYYVNLTDAPLTVDNVRPSCGCTATDWLGTPVMPKDTGSISVTYDAMNVGYFRKNVKVFFRGYPGAHKLWLEGFVEP</sequence>
<dbReference type="PANTHER" id="PTHR37833:SF1">
    <property type="entry name" value="SIGNAL PEPTIDE PROTEIN"/>
    <property type="match status" value="1"/>
</dbReference>
<dbReference type="InterPro" id="IPR011467">
    <property type="entry name" value="DUF1573"/>
</dbReference>
<dbReference type="Pfam" id="PF07610">
    <property type="entry name" value="DUF1573"/>
    <property type="match status" value="1"/>
</dbReference>
<dbReference type="RefSeq" id="WP_187468032.1">
    <property type="nucleotide sequence ID" value="NZ_JACSIT010000143.1"/>
</dbReference>
<evidence type="ECO:0000313" key="2">
    <source>
        <dbReference type="Proteomes" id="UP000650081"/>
    </source>
</evidence>
<protein>
    <submittedName>
        <fullName evidence="1">DUF1573 domain-containing protein</fullName>
    </submittedName>
</protein>
<dbReference type="Gene3D" id="2.60.40.10">
    <property type="entry name" value="Immunoglobulins"/>
    <property type="match status" value="1"/>
</dbReference>
<name>A0A923PSJ8_9BACT</name>
<comment type="caution">
    <text evidence="1">The sequence shown here is derived from an EMBL/GenBank/DDBJ whole genome shotgun (WGS) entry which is preliminary data.</text>
</comment>
<organism evidence="1 2">
    <name type="scientific">Neolewinella lacunae</name>
    <dbReference type="NCBI Taxonomy" id="1517758"/>
    <lineage>
        <taxon>Bacteria</taxon>
        <taxon>Pseudomonadati</taxon>
        <taxon>Bacteroidota</taxon>
        <taxon>Saprospiria</taxon>
        <taxon>Saprospirales</taxon>
        <taxon>Lewinellaceae</taxon>
        <taxon>Neolewinella</taxon>
    </lineage>
</organism>
<reference evidence="1" key="1">
    <citation type="submission" date="2020-08" db="EMBL/GenBank/DDBJ databases">
        <title>Lewinella bacteria from marine environments.</title>
        <authorList>
            <person name="Zhong Y."/>
        </authorList>
    </citation>
    <scope>NUCLEOTIDE SEQUENCE</scope>
    <source>
        <strain evidence="1">KCTC 42187</strain>
    </source>
</reference>